<name>A0AAV4QQW0_9ARAC</name>
<keyword evidence="3" id="KW-1185">Reference proteome</keyword>
<proteinExistence type="predicted"/>
<organism evidence="2 3">
    <name type="scientific">Caerostris darwini</name>
    <dbReference type="NCBI Taxonomy" id="1538125"/>
    <lineage>
        <taxon>Eukaryota</taxon>
        <taxon>Metazoa</taxon>
        <taxon>Ecdysozoa</taxon>
        <taxon>Arthropoda</taxon>
        <taxon>Chelicerata</taxon>
        <taxon>Arachnida</taxon>
        <taxon>Araneae</taxon>
        <taxon>Araneomorphae</taxon>
        <taxon>Entelegynae</taxon>
        <taxon>Araneoidea</taxon>
        <taxon>Araneidae</taxon>
        <taxon>Caerostris</taxon>
    </lineage>
</organism>
<protein>
    <submittedName>
        <fullName evidence="2">Uncharacterized protein</fullName>
    </submittedName>
</protein>
<feature type="compositionally biased region" description="Basic and acidic residues" evidence="1">
    <location>
        <begin position="15"/>
        <end position="24"/>
    </location>
</feature>
<comment type="caution">
    <text evidence="2">The sequence shown here is derived from an EMBL/GenBank/DDBJ whole genome shotgun (WGS) entry which is preliminary data.</text>
</comment>
<gene>
    <name evidence="2" type="ORF">CDAR_449871</name>
</gene>
<sequence length="88" mass="9566">MQMRKDTPAQLGGRIRPERIEIPPKKRHLPWLREDSSAGRANGGCRSPPGKPTQGCTWVAFRGQSALVLARHDGSIHNGCLVGGIVKT</sequence>
<reference evidence="2 3" key="1">
    <citation type="submission" date="2021-06" db="EMBL/GenBank/DDBJ databases">
        <title>Caerostris darwini draft genome.</title>
        <authorList>
            <person name="Kono N."/>
            <person name="Arakawa K."/>
        </authorList>
    </citation>
    <scope>NUCLEOTIDE SEQUENCE [LARGE SCALE GENOMIC DNA]</scope>
</reference>
<evidence type="ECO:0000313" key="2">
    <source>
        <dbReference type="EMBL" id="GIY12073.1"/>
    </source>
</evidence>
<feature type="region of interest" description="Disordered" evidence="1">
    <location>
        <begin position="1"/>
        <end position="54"/>
    </location>
</feature>
<dbReference type="Proteomes" id="UP001054837">
    <property type="component" value="Unassembled WGS sequence"/>
</dbReference>
<dbReference type="AlphaFoldDB" id="A0AAV4QQW0"/>
<accession>A0AAV4QQW0</accession>
<dbReference type="EMBL" id="BPLQ01004987">
    <property type="protein sequence ID" value="GIY12073.1"/>
    <property type="molecule type" value="Genomic_DNA"/>
</dbReference>
<evidence type="ECO:0000256" key="1">
    <source>
        <dbReference type="SAM" id="MobiDB-lite"/>
    </source>
</evidence>
<evidence type="ECO:0000313" key="3">
    <source>
        <dbReference type="Proteomes" id="UP001054837"/>
    </source>
</evidence>